<organism evidence="2">
    <name type="scientific">marine metagenome</name>
    <dbReference type="NCBI Taxonomy" id="408172"/>
    <lineage>
        <taxon>unclassified sequences</taxon>
        <taxon>metagenomes</taxon>
        <taxon>ecological metagenomes</taxon>
    </lineage>
</organism>
<feature type="non-terminal residue" evidence="2">
    <location>
        <position position="140"/>
    </location>
</feature>
<reference evidence="2" key="1">
    <citation type="submission" date="2018-05" db="EMBL/GenBank/DDBJ databases">
        <authorList>
            <person name="Lanie J.A."/>
            <person name="Ng W.-L."/>
            <person name="Kazmierczak K.M."/>
            <person name="Andrzejewski T.M."/>
            <person name="Davidsen T.M."/>
            <person name="Wayne K.J."/>
            <person name="Tettelin H."/>
            <person name="Glass J.I."/>
            <person name="Rusch D."/>
            <person name="Podicherti R."/>
            <person name="Tsui H.-C.T."/>
            <person name="Winkler M.E."/>
        </authorList>
    </citation>
    <scope>NUCLEOTIDE SEQUENCE</scope>
</reference>
<keyword evidence="1" id="KW-1133">Transmembrane helix</keyword>
<protein>
    <submittedName>
        <fullName evidence="2">Uncharacterized protein</fullName>
    </submittedName>
</protein>
<name>A0A382FY05_9ZZZZ</name>
<feature type="transmembrane region" description="Helical" evidence="1">
    <location>
        <begin position="46"/>
        <end position="67"/>
    </location>
</feature>
<keyword evidence="1" id="KW-0472">Membrane</keyword>
<sequence length="140" mass="15170">VSIRLDGLGNAFGLRFLLLDYRSFFCTYWGDERMFDIRSQHTSGRFMAAAICITLLGTPALADLMIVGGDNKVRFESSGILFEAPGSDTVSVVDIGTDPANPKIIANLPLSNSVFGPPTNLVITPDESLALVTKAMKWTQ</sequence>
<proteinExistence type="predicted"/>
<dbReference type="EMBL" id="UINC01052485">
    <property type="protein sequence ID" value="SVB67870.1"/>
    <property type="molecule type" value="Genomic_DNA"/>
</dbReference>
<gene>
    <name evidence="2" type="ORF">METZ01_LOCUS220724</name>
</gene>
<accession>A0A382FY05</accession>
<feature type="non-terminal residue" evidence="2">
    <location>
        <position position="1"/>
    </location>
</feature>
<evidence type="ECO:0000313" key="2">
    <source>
        <dbReference type="EMBL" id="SVB67870.1"/>
    </source>
</evidence>
<dbReference type="AlphaFoldDB" id="A0A382FY05"/>
<keyword evidence="1" id="KW-0812">Transmembrane</keyword>
<evidence type="ECO:0000256" key="1">
    <source>
        <dbReference type="SAM" id="Phobius"/>
    </source>
</evidence>